<feature type="region of interest" description="Disordered" evidence="2">
    <location>
        <begin position="165"/>
        <end position="191"/>
    </location>
</feature>
<gene>
    <name evidence="4" type="ORF">AWC05_02335</name>
</gene>
<reference evidence="4 5" key="1">
    <citation type="submission" date="2016-01" db="EMBL/GenBank/DDBJ databases">
        <title>The new phylogeny of the genus Mycobacterium.</title>
        <authorList>
            <person name="Tarcisio F."/>
            <person name="Conor M."/>
            <person name="Antonella G."/>
            <person name="Elisabetta G."/>
            <person name="Giulia F.S."/>
            <person name="Sara T."/>
            <person name="Anna F."/>
            <person name="Clotilde B."/>
            <person name="Roberto B."/>
            <person name="Veronica D.S."/>
            <person name="Fabio R."/>
            <person name="Monica P."/>
            <person name="Olivier J."/>
            <person name="Enrico T."/>
            <person name="Nicola S."/>
        </authorList>
    </citation>
    <scope>NUCLEOTIDE SEQUENCE [LARGE SCALE GENOMIC DNA]</scope>
    <source>
        <strain evidence="4 5">DSM 44852</strain>
    </source>
</reference>
<comment type="caution">
    <text evidence="4">The sequence shown here is derived from an EMBL/GenBank/DDBJ whole genome shotgun (WGS) entry which is preliminary data.</text>
</comment>
<comment type="similarity">
    <text evidence="1">Belongs to the mycobacterial PPE family.</text>
</comment>
<dbReference type="EMBL" id="LQOV01000031">
    <property type="protein sequence ID" value="ORV49533.1"/>
    <property type="molecule type" value="Genomic_DNA"/>
</dbReference>
<feature type="compositionally biased region" description="Low complexity" evidence="2">
    <location>
        <begin position="178"/>
        <end position="191"/>
    </location>
</feature>
<dbReference type="GO" id="GO:0052572">
    <property type="term" value="P:response to host immune response"/>
    <property type="evidence" value="ECO:0007669"/>
    <property type="project" value="TreeGrafter"/>
</dbReference>
<protein>
    <recommendedName>
        <fullName evidence="3">PPE domain-containing protein</fullName>
    </recommendedName>
</protein>
<dbReference type="OrthoDB" id="4727494at2"/>
<evidence type="ECO:0000256" key="1">
    <source>
        <dbReference type="ARBA" id="ARBA00010652"/>
    </source>
</evidence>
<sequence length="422" mass="41455">MDFALLPPEVNSGLMYTGPGSGPMLAAAASWDAVAAQLEAAAAGCSAEIAGLTGRWLGPSAARMAAAGTRQVAWLQASAAQAARTAAQAYSAAAAYEAAYAMTVPPPVIAANRAQLMVLVATNFFGQNTPAIAATEAQYMEMWVQDAAAMYGYAATTETVSALEPFDEPPQTTNPDGQADQATAVARSAADATSARTQSAVQLATNNAAQLTSTNLPPGDTVTVPAGTNVTVGPGSVAWVNSGSIEVPQSSGAMVGTYSSIVVHAGSSFTLDQFSSGNAYAGSVVYLPGQTITAGANPIELTPAAGEFIQGSIASGSVSATGDPAVGFGWVSTLANAVTGTVGPGEASITNVIGTVTIVTPVTPIATPSGGLVAASAAAPTAASPGLAGTAGIQPQFDVGALMEWGPGIDGADLAAGLAEAG</sequence>
<evidence type="ECO:0000259" key="3">
    <source>
        <dbReference type="Pfam" id="PF00823"/>
    </source>
</evidence>
<dbReference type="InterPro" id="IPR000030">
    <property type="entry name" value="PPE_dom"/>
</dbReference>
<proteinExistence type="inferred from homology"/>
<name>A0A1X1TY82_MYCFL</name>
<dbReference type="InterPro" id="IPR038332">
    <property type="entry name" value="PPE_sf"/>
</dbReference>
<dbReference type="STRING" id="292462.AWC05_02335"/>
<keyword evidence="5" id="KW-1185">Reference proteome</keyword>
<evidence type="ECO:0000256" key="2">
    <source>
        <dbReference type="SAM" id="MobiDB-lite"/>
    </source>
</evidence>
<dbReference type="PANTHER" id="PTHR46766:SF1">
    <property type="entry name" value="GLUTAMINE-RICH PROTEIN 2"/>
    <property type="match status" value="1"/>
</dbReference>
<organism evidence="4 5">
    <name type="scientific">Mycobacterium florentinum</name>
    <dbReference type="NCBI Taxonomy" id="292462"/>
    <lineage>
        <taxon>Bacteria</taxon>
        <taxon>Bacillati</taxon>
        <taxon>Actinomycetota</taxon>
        <taxon>Actinomycetes</taxon>
        <taxon>Mycobacteriales</taxon>
        <taxon>Mycobacteriaceae</taxon>
        <taxon>Mycobacterium</taxon>
        <taxon>Mycobacterium simiae complex</taxon>
    </lineage>
</organism>
<dbReference type="FunFam" id="1.20.1260.20:FF:000001">
    <property type="entry name" value="PPE family protein PPE41"/>
    <property type="match status" value="1"/>
</dbReference>
<dbReference type="Proteomes" id="UP000193010">
    <property type="component" value="Unassembled WGS sequence"/>
</dbReference>
<dbReference type="Pfam" id="PF00823">
    <property type="entry name" value="PPE"/>
    <property type="match status" value="1"/>
</dbReference>
<evidence type="ECO:0000313" key="4">
    <source>
        <dbReference type="EMBL" id="ORV49533.1"/>
    </source>
</evidence>
<dbReference type="AlphaFoldDB" id="A0A1X1TY82"/>
<dbReference type="Gene3D" id="1.20.1260.20">
    <property type="entry name" value="PPE superfamily"/>
    <property type="match status" value="1"/>
</dbReference>
<evidence type="ECO:0000313" key="5">
    <source>
        <dbReference type="Proteomes" id="UP000193010"/>
    </source>
</evidence>
<dbReference type="SUPFAM" id="SSF140459">
    <property type="entry name" value="PE/PPE dimer-like"/>
    <property type="match status" value="1"/>
</dbReference>
<dbReference type="RefSeq" id="WP_085224970.1">
    <property type="nucleotide sequence ID" value="NZ_AP022576.1"/>
</dbReference>
<feature type="domain" description="PPE" evidence="3">
    <location>
        <begin position="2"/>
        <end position="163"/>
    </location>
</feature>
<accession>A0A1X1TY82</accession>
<dbReference type="PANTHER" id="PTHR46766">
    <property type="entry name" value="GLUTAMINE-RICH PROTEIN 2"/>
    <property type="match status" value="1"/>
</dbReference>